<proteinExistence type="predicted"/>
<feature type="chain" id="PRO_5013306216" evidence="1">
    <location>
        <begin position="31"/>
        <end position="153"/>
    </location>
</feature>
<reference evidence="2 3" key="1">
    <citation type="journal article" date="2017" name="Mycologia">
        <title>Bifiguratus adelaidae, gen. et sp. nov., a new member of Mucoromycotina in endophytic and soil-dwelling habitats.</title>
        <authorList>
            <person name="Torres-Cruz T.J."/>
            <person name="Billingsley Tobias T.L."/>
            <person name="Almatruk M."/>
            <person name="Hesse C."/>
            <person name="Kuske C.R."/>
            <person name="Desiro A."/>
            <person name="Benucci G.M."/>
            <person name="Bonito G."/>
            <person name="Stajich J.E."/>
            <person name="Dunlap C."/>
            <person name="Arnold A.E."/>
            <person name="Porras-Alfaro A."/>
        </authorList>
    </citation>
    <scope>NUCLEOTIDE SEQUENCE [LARGE SCALE GENOMIC DNA]</scope>
    <source>
        <strain evidence="2 3">AZ0501</strain>
    </source>
</reference>
<protein>
    <submittedName>
        <fullName evidence="2">Uncharacterized protein</fullName>
    </submittedName>
</protein>
<keyword evidence="3" id="KW-1185">Reference proteome</keyword>
<feature type="signal peptide" evidence="1">
    <location>
        <begin position="1"/>
        <end position="30"/>
    </location>
</feature>
<name>A0A261Y443_9FUNG</name>
<organism evidence="2 3">
    <name type="scientific">Bifiguratus adelaidae</name>
    <dbReference type="NCBI Taxonomy" id="1938954"/>
    <lineage>
        <taxon>Eukaryota</taxon>
        <taxon>Fungi</taxon>
        <taxon>Fungi incertae sedis</taxon>
        <taxon>Mucoromycota</taxon>
        <taxon>Mucoromycotina</taxon>
        <taxon>Endogonomycetes</taxon>
        <taxon>Endogonales</taxon>
        <taxon>Endogonales incertae sedis</taxon>
        <taxon>Bifiguratus</taxon>
    </lineage>
</organism>
<dbReference type="Proteomes" id="UP000242875">
    <property type="component" value="Unassembled WGS sequence"/>
</dbReference>
<comment type="caution">
    <text evidence="2">The sequence shown here is derived from an EMBL/GenBank/DDBJ whole genome shotgun (WGS) entry which is preliminary data.</text>
</comment>
<keyword evidence="1" id="KW-0732">Signal</keyword>
<accession>A0A261Y443</accession>
<dbReference type="EMBL" id="MVBO01000016">
    <property type="protein sequence ID" value="OZJ05375.1"/>
    <property type="molecule type" value="Genomic_DNA"/>
</dbReference>
<evidence type="ECO:0000313" key="2">
    <source>
        <dbReference type="EMBL" id="OZJ05375.1"/>
    </source>
</evidence>
<sequence length="153" mass="17716">MHRLYGAHTINNMKISVLLTIVALAGSVSAWDKFKQSCSKGVCALEDCQIDSIKCSELENGIDKVMKDMCKLQVEQKNFAHRKYYTKELELCDACNKDRNCYDDDIEEFEKDLFELQKLIIKQINYINSCRPDFTVYDPLHDGPVGYYAKYFS</sequence>
<evidence type="ECO:0000313" key="3">
    <source>
        <dbReference type="Proteomes" id="UP000242875"/>
    </source>
</evidence>
<dbReference type="AlphaFoldDB" id="A0A261Y443"/>
<evidence type="ECO:0000256" key="1">
    <source>
        <dbReference type="SAM" id="SignalP"/>
    </source>
</evidence>
<gene>
    <name evidence="2" type="ORF">BZG36_01997</name>
</gene>